<dbReference type="HOGENOM" id="CLU_3315776_0_0_6"/>
<reference evidence="2" key="3">
    <citation type="submission" date="2011-06" db="EMBL/GenBank/DDBJ databases">
        <title>Complete genome sequence of Pseudomonas stutzeri strain CGMCC 1.1803.</title>
        <authorList>
            <person name="Yan Y."/>
            <person name="Chen M."/>
            <person name="Lu W."/>
            <person name="Zhang W."/>
            <person name="Ping S."/>
            <person name="Lin M."/>
        </authorList>
    </citation>
    <scope>NUCLEOTIDE SEQUENCE [LARGE SCALE GENOMIC DNA]</scope>
    <source>
        <strain evidence="2">ATCC 17588 / DSM 5190 / CCUG 11256 / JCM 5965 / LMG 11199 / NCIMB 11358 / Stanier 221</strain>
    </source>
</reference>
<dbReference type="KEGG" id="psz:PSTAB_3215"/>
<evidence type="ECO:0000313" key="1">
    <source>
        <dbReference type="EMBL" id="AEJ06496.1"/>
    </source>
</evidence>
<proteinExistence type="predicted"/>
<reference evidence="1 2" key="1">
    <citation type="journal article" date="2011" name="J. Bacteriol.">
        <title>Complete Genome Sequence of the Type Strain Pseudomonas stutzeri CGMCC 1.1803.</title>
        <authorList>
            <person name="Chen M."/>
            <person name="Yan Y."/>
            <person name="Zhang W."/>
            <person name="Lu W."/>
            <person name="Wang J."/>
            <person name="Ping S."/>
            <person name="Lin M."/>
        </authorList>
    </citation>
    <scope>NUCLEOTIDE SEQUENCE [LARGE SCALE GENOMIC DNA]</scope>
    <source>
        <strain evidence="2">ATCC 17588 / DSM 5190 / CCUG 11256 / JCM 5965 / LMG 11199 / NCIMB 11358 / Stanier 221</strain>
    </source>
</reference>
<dbReference type="Proteomes" id="UP000008932">
    <property type="component" value="Chromosome"/>
</dbReference>
<sequence>MVEMRRHEPHVERRTVACQRHWRVAVLRSQAPFLSAVSE</sequence>
<organism evidence="1 2">
    <name type="scientific">Stutzerimonas stutzeri (strain ATCC 17588 / DSM 5190 / CCUG 11256 / JCM 5965 / LMG 11199 / NBRC 14165 / NCIMB 11358 / Stanier 221)</name>
    <name type="common">Pseudomonas stutzeri</name>
    <dbReference type="NCBI Taxonomy" id="96563"/>
    <lineage>
        <taxon>Bacteria</taxon>
        <taxon>Pseudomonadati</taxon>
        <taxon>Pseudomonadota</taxon>
        <taxon>Gammaproteobacteria</taxon>
        <taxon>Pseudomonadales</taxon>
        <taxon>Pseudomonadaceae</taxon>
        <taxon>Stutzerimonas</taxon>
    </lineage>
</organism>
<name>F8HA95_STUS2</name>
<dbReference type="EMBL" id="CP002881">
    <property type="protein sequence ID" value="AEJ06496.1"/>
    <property type="molecule type" value="Genomic_DNA"/>
</dbReference>
<reference key="2">
    <citation type="submission" date="2011-06" db="EMBL/GenBank/DDBJ databases">
        <title>Complete Genome Sequence of Pseudomonas stutzeri Strain CGMCC 1.1803.</title>
        <authorList>
            <person name="Yan Y."/>
            <person name="Chen M."/>
            <person name="Lu W."/>
            <person name="Zhang W."/>
            <person name="Ping S."/>
            <person name="Lin M."/>
        </authorList>
    </citation>
    <scope>NUCLEOTIDE SEQUENCE</scope>
    <source>
        <strain>ATCC 17588</strain>
    </source>
</reference>
<evidence type="ECO:0000313" key="2">
    <source>
        <dbReference type="Proteomes" id="UP000008932"/>
    </source>
</evidence>
<accession>F8HA95</accession>
<gene>
    <name evidence="1" type="ordered locus">PSTAB_3215</name>
</gene>
<protein>
    <submittedName>
        <fullName evidence="1">Uncharacterized protein</fullName>
    </submittedName>
</protein>
<dbReference type="AlphaFoldDB" id="F8HA95"/>